<evidence type="ECO:0008006" key="9">
    <source>
        <dbReference type="Google" id="ProtNLM"/>
    </source>
</evidence>
<dbReference type="GO" id="GO:0012505">
    <property type="term" value="C:endomembrane system"/>
    <property type="evidence" value="ECO:0007669"/>
    <property type="project" value="UniProtKB-SubCell"/>
</dbReference>
<keyword evidence="5 6" id="KW-0472">Membrane</keyword>
<proteinExistence type="predicted"/>
<dbReference type="Proteomes" id="UP000027190">
    <property type="component" value="Unassembled WGS sequence"/>
</dbReference>
<evidence type="ECO:0000313" key="7">
    <source>
        <dbReference type="EMBL" id="KCZ56778.1"/>
    </source>
</evidence>
<keyword evidence="8" id="KW-1185">Reference proteome</keyword>
<feature type="transmembrane region" description="Helical" evidence="6">
    <location>
        <begin position="404"/>
        <end position="426"/>
    </location>
</feature>
<evidence type="ECO:0000313" key="8">
    <source>
        <dbReference type="Proteomes" id="UP000027190"/>
    </source>
</evidence>
<dbReference type="InterPro" id="IPR024671">
    <property type="entry name" value="Atg22-like"/>
</dbReference>
<feature type="transmembrane region" description="Helical" evidence="6">
    <location>
        <begin position="366"/>
        <end position="384"/>
    </location>
</feature>
<dbReference type="RefSeq" id="WP_241765721.1">
    <property type="nucleotide sequence ID" value="NZ_AWFG01000041.1"/>
</dbReference>
<evidence type="ECO:0000256" key="4">
    <source>
        <dbReference type="ARBA" id="ARBA00022989"/>
    </source>
</evidence>
<feature type="transmembrane region" description="Helical" evidence="6">
    <location>
        <begin position="157"/>
        <end position="175"/>
    </location>
</feature>
<dbReference type="eggNOG" id="COG2270">
    <property type="taxonomic scope" value="Bacteria"/>
</dbReference>
<dbReference type="Pfam" id="PF11700">
    <property type="entry name" value="ATG22"/>
    <property type="match status" value="1"/>
</dbReference>
<keyword evidence="2" id="KW-0813">Transport</keyword>
<dbReference type="InterPro" id="IPR036259">
    <property type="entry name" value="MFS_trans_sf"/>
</dbReference>
<dbReference type="PANTHER" id="PTHR23519">
    <property type="entry name" value="AUTOPHAGY-RELATED PROTEIN 22"/>
    <property type="match status" value="1"/>
</dbReference>
<comment type="caution">
    <text evidence="7">The sequence shown here is derived from an EMBL/GenBank/DDBJ whole genome shotgun (WGS) entry which is preliminary data.</text>
</comment>
<feature type="transmembrane region" description="Helical" evidence="6">
    <location>
        <begin position="339"/>
        <end position="357"/>
    </location>
</feature>
<sequence>MSSDITEPTLPATEGQMAEIEDAQMGFVRGGEGGATGKTGLAWAWFEWARNPYYILIVIYIFAPYFARDIIGGNLLASGALDGMDPAKANAVAGAQGQATVAAVTKWAGLIAALTAPFLGAAFDRGLKRKPFIFMNMAVMAAASFMLWWAIPGNAGLSIPMIMGLLIIAYVSYTYSEVAHNSMLSDAARPEALPGVSGLGLALGNGAATLMFIAIVLLFALPDVIHWPFKSAAFGIDTSKFEQFRLAGPLCAVWLAIMIFPFFRYAKDTGIKGTPIIPAFRDGVRGVISTVKRASEHREAFKFLIARTLYADGMAALLAVGAVYVSLFLGWGLIELTVYAIWASMWAVVGGIFGGWLDRRMGPKNALIFELSAIVVVMFYGLSITKETILFGLIPNVELFDWPYFGTLSDLAYLVQGMLIAIFATANISSSRSMVVHVAPPHMRGEFFGLFAIAGTITVWMGPLLIEYFTKWSQDQRIGMSAIALLFFLGLAMLTTINAKDRPAS</sequence>
<comment type="subcellular location">
    <subcellularLocation>
        <location evidence="1">Endomembrane system</location>
        <topology evidence="1">Multi-pass membrane protein</topology>
    </subcellularLocation>
</comment>
<organism evidence="7 8">
    <name type="scientific">Hyphomonas chukchiensis</name>
    <dbReference type="NCBI Taxonomy" id="1280947"/>
    <lineage>
        <taxon>Bacteria</taxon>
        <taxon>Pseudomonadati</taxon>
        <taxon>Pseudomonadota</taxon>
        <taxon>Alphaproteobacteria</taxon>
        <taxon>Hyphomonadales</taxon>
        <taxon>Hyphomonadaceae</taxon>
        <taxon>Hyphomonas</taxon>
    </lineage>
</organism>
<feature type="transmembrane region" description="Helical" evidence="6">
    <location>
        <begin position="478"/>
        <end position="499"/>
    </location>
</feature>
<feature type="transmembrane region" description="Helical" evidence="6">
    <location>
        <begin position="309"/>
        <end position="333"/>
    </location>
</feature>
<name>A0A062UGE5_9PROT</name>
<feature type="transmembrane region" description="Helical" evidence="6">
    <location>
        <begin position="246"/>
        <end position="263"/>
    </location>
</feature>
<feature type="transmembrane region" description="Helical" evidence="6">
    <location>
        <begin position="447"/>
        <end position="466"/>
    </location>
</feature>
<evidence type="ECO:0000256" key="1">
    <source>
        <dbReference type="ARBA" id="ARBA00004127"/>
    </source>
</evidence>
<dbReference type="InterPro" id="IPR050495">
    <property type="entry name" value="ATG22/LtaA_families"/>
</dbReference>
<evidence type="ECO:0000256" key="2">
    <source>
        <dbReference type="ARBA" id="ARBA00022448"/>
    </source>
</evidence>
<keyword evidence="3 6" id="KW-0812">Transmembrane</keyword>
<evidence type="ECO:0000256" key="3">
    <source>
        <dbReference type="ARBA" id="ARBA00022692"/>
    </source>
</evidence>
<dbReference type="PANTHER" id="PTHR23519:SF1">
    <property type="entry name" value="AUTOPHAGY-RELATED PROTEIN 22"/>
    <property type="match status" value="1"/>
</dbReference>
<protein>
    <recommendedName>
        <fullName evidence="9">Major facilitator superfamily (MFS) profile domain-containing protein</fullName>
    </recommendedName>
</protein>
<keyword evidence="4 6" id="KW-1133">Transmembrane helix</keyword>
<reference evidence="7 8" key="1">
    <citation type="journal article" date="2014" name="Antonie Van Leeuwenhoek">
        <title>Hyphomonas beringensis sp. nov. and Hyphomonas chukchiensis sp. nov., isolated from surface seawater of the Bering Sea and Chukchi Sea.</title>
        <authorList>
            <person name="Li C."/>
            <person name="Lai Q."/>
            <person name="Li G."/>
            <person name="Dong C."/>
            <person name="Wang J."/>
            <person name="Liao Y."/>
            <person name="Shao Z."/>
        </authorList>
    </citation>
    <scope>NUCLEOTIDE SEQUENCE [LARGE SCALE GENOMIC DNA]</scope>
    <source>
        <strain evidence="7 8">BH-BN04-4</strain>
    </source>
</reference>
<evidence type="ECO:0000256" key="6">
    <source>
        <dbReference type="SAM" id="Phobius"/>
    </source>
</evidence>
<feature type="transmembrane region" description="Helical" evidence="6">
    <location>
        <begin position="132"/>
        <end position="151"/>
    </location>
</feature>
<dbReference type="PATRIC" id="fig|1280947.3.peg.2665"/>
<gene>
    <name evidence="7" type="ORF">HY30_06575</name>
</gene>
<dbReference type="AlphaFoldDB" id="A0A062UGE5"/>
<dbReference type="EMBL" id="AWFG01000041">
    <property type="protein sequence ID" value="KCZ56778.1"/>
    <property type="molecule type" value="Genomic_DNA"/>
</dbReference>
<feature type="transmembrane region" description="Helical" evidence="6">
    <location>
        <begin position="196"/>
        <end position="221"/>
    </location>
</feature>
<accession>A0A062UGE5</accession>
<dbReference type="STRING" id="1280947.HY30_06575"/>
<feature type="transmembrane region" description="Helical" evidence="6">
    <location>
        <begin position="51"/>
        <end position="67"/>
    </location>
</feature>
<dbReference type="Gene3D" id="1.20.1250.20">
    <property type="entry name" value="MFS general substrate transporter like domains"/>
    <property type="match status" value="1"/>
</dbReference>
<evidence type="ECO:0000256" key="5">
    <source>
        <dbReference type="ARBA" id="ARBA00023136"/>
    </source>
</evidence>
<dbReference type="SUPFAM" id="SSF103473">
    <property type="entry name" value="MFS general substrate transporter"/>
    <property type="match status" value="1"/>
</dbReference>